<keyword evidence="4" id="KW-1185">Reference proteome</keyword>
<feature type="coiled-coil region" evidence="1">
    <location>
        <begin position="141"/>
        <end position="175"/>
    </location>
</feature>
<evidence type="ECO:0000256" key="1">
    <source>
        <dbReference type="SAM" id="Coils"/>
    </source>
</evidence>
<feature type="transmembrane region" description="Helical" evidence="2">
    <location>
        <begin position="47"/>
        <end position="67"/>
    </location>
</feature>
<feature type="coiled-coil region" evidence="1">
    <location>
        <begin position="78"/>
        <end position="105"/>
    </location>
</feature>
<dbReference type="SUPFAM" id="SSF57997">
    <property type="entry name" value="Tropomyosin"/>
    <property type="match status" value="1"/>
</dbReference>
<accession>A0ABW6IEB1</accession>
<reference evidence="3 4" key="1">
    <citation type="submission" date="2024-10" db="EMBL/GenBank/DDBJ databases">
        <authorList>
            <person name="Ratan Roy A."/>
            <person name="Morales Sandoval P.H."/>
            <person name="De Los Santos Villalobos S."/>
            <person name="Chakraborty S."/>
            <person name="Mukherjee J."/>
        </authorList>
    </citation>
    <scope>NUCLEOTIDE SEQUENCE [LARGE SCALE GENOMIC DNA]</scope>
    <source>
        <strain evidence="3 4">S1</strain>
    </source>
</reference>
<evidence type="ECO:0000256" key="2">
    <source>
        <dbReference type="SAM" id="Phobius"/>
    </source>
</evidence>
<keyword evidence="2" id="KW-1133">Transmembrane helix</keyword>
<feature type="coiled-coil region" evidence="1">
    <location>
        <begin position="211"/>
        <end position="245"/>
    </location>
</feature>
<keyword evidence="2" id="KW-0472">Membrane</keyword>
<dbReference type="Gene3D" id="1.10.287.1490">
    <property type="match status" value="1"/>
</dbReference>
<dbReference type="Pfam" id="PF11283">
    <property type="entry name" value="DUF3084"/>
    <property type="match status" value="1"/>
</dbReference>
<name>A0ABW6IEB1_9CYAN</name>
<evidence type="ECO:0000313" key="4">
    <source>
        <dbReference type="Proteomes" id="UP001600165"/>
    </source>
</evidence>
<dbReference type="InterPro" id="IPR021435">
    <property type="entry name" value="DUF3084"/>
</dbReference>
<dbReference type="RefSeq" id="WP_377964360.1">
    <property type="nucleotide sequence ID" value="NZ_JBHZOL010000066.1"/>
</dbReference>
<organism evidence="3 4">
    <name type="scientific">Almyronema epifaneia S1</name>
    <dbReference type="NCBI Taxonomy" id="2991925"/>
    <lineage>
        <taxon>Bacteria</taxon>
        <taxon>Bacillati</taxon>
        <taxon>Cyanobacteriota</taxon>
        <taxon>Cyanophyceae</taxon>
        <taxon>Nodosilineales</taxon>
        <taxon>Nodosilineaceae</taxon>
        <taxon>Almyronema</taxon>
        <taxon>Almyronema epifaneia</taxon>
    </lineage>
</organism>
<keyword evidence="1" id="KW-0175">Coiled coil</keyword>
<sequence>MTTGYVLILAILVLGGVIATVGDRIGMRVGKARLTLFNLRPRQTATVISILTGGVVSGTTLALLFAVSDQLRTGVFELETLQADLKQARQDLQATQSAKTGVEDELATAIRDQIRARQRLRNINESLQTAVERQAMTQSQLNQTQKQLQSVSQQAQRLRSEISSLQSERKDLLARQAAVRAQIAERDQEIAQRDQALAQRNQEIVQRDQEIAQRDQAIAQRETRLQKLQDQQAYLEQQIEQLDREFLGLRQGSVAIGRNEPLVARLVQVQESVQATAIVRRLLQEANWVALQNIDPSTEEPNQQIIRITNADVEQLTNRISDGQEYIVRFLSAANYVVGEPCVIQREEPCIEVFANATLNRRIYEQGEQLAEATLETANPSDQELISRLQLLIAATQFRGSQDGVIDNRVQIAEGRSDAVLQFLKQVQTVDGSVVMRAIAAEPIFSIGPIRMELVATQQDQILFSTIVPTAAPPSAPEDAATE</sequence>
<comment type="caution">
    <text evidence="3">The sequence shown here is derived from an EMBL/GenBank/DDBJ whole genome shotgun (WGS) entry which is preliminary data.</text>
</comment>
<feature type="transmembrane region" description="Helical" evidence="2">
    <location>
        <begin position="6"/>
        <end position="26"/>
    </location>
</feature>
<keyword evidence="2" id="KW-0812">Transmembrane</keyword>
<proteinExistence type="predicted"/>
<gene>
    <name evidence="3" type="ORF">ACFVKH_09560</name>
</gene>
<dbReference type="Proteomes" id="UP001600165">
    <property type="component" value="Unassembled WGS sequence"/>
</dbReference>
<dbReference type="EMBL" id="JBHZOL010000066">
    <property type="protein sequence ID" value="MFE4106523.1"/>
    <property type="molecule type" value="Genomic_DNA"/>
</dbReference>
<evidence type="ECO:0000313" key="3">
    <source>
        <dbReference type="EMBL" id="MFE4106523.1"/>
    </source>
</evidence>
<protein>
    <submittedName>
        <fullName evidence="3">DUF3084 domain-containing protein</fullName>
    </submittedName>
</protein>